<name>A0A1I4CNP5_9HYPH</name>
<dbReference type="Pfam" id="PF03492">
    <property type="entry name" value="Methyltransf_7"/>
    <property type="match status" value="1"/>
</dbReference>
<dbReference type="STRING" id="1612308.SAMN05444581_12424"/>
<dbReference type="Gene3D" id="1.10.1200.270">
    <property type="entry name" value="Methyltransferase, alpha-helical capping domain"/>
    <property type="match status" value="1"/>
</dbReference>
<evidence type="ECO:0000256" key="2">
    <source>
        <dbReference type="ARBA" id="ARBA00022842"/>
    </source>
</evidence>
<evidence type="ECO:0000313" key="3">
    <source>
        <dbReference type="EMBL" id="SFK81869.1"/>
    </source>
</evidence>
<gene>
    <name evidence="3" type="ORF">SAMN05444581_12424</name>
</gene>
<evidence type="ECO:0000313" key="4">
    <source>
        <dbReference type="Proteomes" id="UP000198755"/>
    </source>
</evidence>
<keyword evidence="4" id="KW-1185">Reference proteome</keyword>
<dbReference type="Proteomes" id="UP000198755">
    <property type="component" value="Unassembled WGS sequence"/>
</dbReference>
<organism evidence="3 4">
    <name type="scientific">Methylocapsa palsarum</name>
    <dbReference type="NCBI Taxonomy" id="1612308"/>
    <lineage>
        <taxon>Bacteria</taxon>
        <taxon>Pseudomonadati</taxon>
        <taxon>Pseudomonadota</taxon>
        <taxon>Alphaproteobacteria</taxon>
        <taxon>Hyphomicrobiales</taxon>
        <taxon>Beijerinckiaceae</taxon>
        <taxon>Methylocapsa</taxon>
    </lineage>
</organism>
<dbReference type="InterPro" id="IPR029063">
    <property type="entry name" value="SAM-dependent_MTases_sf"/>
</dbReference>
<keyword evidence="3" id="KW-0808">Transferase</keyword>
<dbReference type="GO" id="GO:0046872">
    <property type="term" value="F:metal ion binding"/>
    <property type="evidence" value="ECO:0007669"/>
    <property type="project" value="UniProtKB-KW"/>
</dbReference>
<keyword evidence="3" id="KW-0489">Methyltransferase</keyword>
<sequence length="362" mass="38811">MTDASTPPAPAPMEGRGVYNRSSRVQAAGLSPAVALLETAACAVPLPEASKPIVIADYGSSEGRNSLPPIAAAVQRLRERIGPRQPISVVHTDMPENDFGALFQTLANDPDSYLRSDPMVFPSAIGRSFYQQILPSCSVTLGWSSWAVQWLSRTPAKIPDQLQISYSADAAARDAFARQAAEDWRTFLISRGRELHGGGRLVVVTMALRDDGDFGYRRILSAMYAALLSLVDDGLISEEEAERMAIPTLGRSRSDLEAPVLESGCCGGLAIEHLDVFEGEDLIWRQFEEDRDADAFGARWAAFSRASVFPTLALGLADGAGGARAGVFVEKLEAAMAARLAAAPEPTLIPLARIVLVKDEVG</sequence>
<dbReference type="InterPro" id="IPR042086">
    <property type="entry name" value="MeTrfase_capping"/>
</dbReference>
<dbReference type="GO" id="GO:0008168">
    <property type="term" value="F:methyltransferase activity"/>
    <property type="evidence" value="ECO:0007669"/>
    <property type="project" value="UniProtKB-KW"/>
</dbReference>
<dbReference type="GO" id="GO:0032259">
    <property type="term" value="P:methylation"/>
    <property type="evidence" value="ECO:0007669"/>
    <property type="project" value="UniProtKB-KW"/>
</dbReference>
<keyword evidence="1" id="KW-0479">Metal-binding</keyword>
<reference evidence="3 4" key="1">
    <citation type="submission" date="2016-10" db="EMBL/GenBank/DDBJ databases">
        <authorList>
            <person name="de Groot N.N."/>
        </authorList>
    </citation>
    <scope>NUCLEOTIDE SEQUENCE [LARGE SCALE GENOMIC DNA]</scope>
    <source>
        <strain evidence="3 4">NE2</strain>
    </source>
</reference>
<dbReference type="Gene3D" id="3.40.50.150">
    <property type="entry name" value="Vaccinia Virus protein VP39"/>
    <property type="match status" value="1"/>
</dbReference>
<dbReference type="SUPFAM" id="SSF53335">
    <property type="entry name" value="S-adenosyl-L-methionine-dependent methyltransferases"/>
    <property type="match status" value="1"/>
</dbReference>
<dbReference type="OrthoDB" id="465670at2"/>
<dbReference type="PANTHER" id="PTHR31009">
    <property type="entry name" value="S-ADENOSYL-L-METHIONINE:CARBOXYL METHYLTRANSFERASE FAMILY PROTEIN"/>
    <property type="match status" value="1"/>
</dbReference>
<keyword evidence="2" id="KW-0460">Magnesium</keyword>
<dbReference type="EMBL" id="FOSN01000024">
    <property type="protein sequence ID" value="SFK81869.1"/>
    <property type="molecule type" value="Genomic_DNA"/>
</dbReference>
<proteinExistence type="predicted"/>
<dbReference type="InterPro" id="IPR005299">
    <property type="entry name" value="MeTrfase_7"/>
</dbReference>
<dbReference type="AlphaFoldDB" id="A0A1I4CNP5"/>
<dbReference type="RefSeq" id="WP_091686205.1">
    <property type="nucleotide sequence ID" value="NZ_FOSN01000024.1"/>
</dbReference>
<accession>A0A1I4CNP5</accession>
<protein>
    <submittedName>
        <fullName evidence="3">SAM dependent carboxyl methyltransferase</fullName>
    </submittedName>
</protein>
<evidence type="ECO:0000256" key="1">
    <source>
        <dbReference type="ARBA" id="ARBA00022723"/>
    </source>
</evidence>